<gene>
    <name evidence="3" type="ORF">ENR23_03015</name>
</gene>
<organism evidence="3">
    <name type="scientific">Eiseniibacteriota bacterium</name>
    <dbReference type="NCBI Taxonomy" id="2212470"/>
    <lineage>
        <taxon>Bacteria</taxon>
        <taxon>Candidatus Eiseniibacteriota</taxon>
    </lineage>
</organism>
<comment type="caution">
    <text evidence="3">The sequence shown here is derived from an EMBL/GenBank/DDBJ whole genome shotgun (WGS) entry which is preliminary data.</text>
</comment>
<dbReference type="Pfam" id="PF13568">
    <property type="entry name" value="OMP_b-brl_2"/>
    <property type="match status" value="1"/>
</dbReference>
<evidence type="ECO:0000256" key="1">
    <source>
        <dbReference type="SAM" id="SignalP"/>
    </source>
</evidence>
<evidence type="ECO:0000259" key="2">
    <source>
        <dbReference type="Pfam" id="PF13568"/>
    </source>
</evidence>
<protein>
    <recommendedName>
        <fullName evidence="2">Outer membrane protein beta-barrel domain-containing protein</fullName>
    </recommendedName>
</protein>
<name>A0A832HZS3_UNCEI</name>
<keyword evidence="1" id="KW-0732">Signal</keyword>
<dbReference type="EMBL" id="DSQF01000004">
    <property type="protein sequence ID" value="HGZ42392.1"/>
    <property type="molecule type" value="Genomic_DNA"/>
</dbReference>
<dbReference type="AlphaFoldDB" id="A0A832HZS3"/>
<reference evidence="3" key="1">
    <citation type="journal article" date="2020" name="mSystems">
        <title>Genome- and Community-Level Interaction Insights into Carbon Utilization and Element Cycling Functions of Hydrothermarchaeota in Hydrothermal Sediment.</title>
        <authorList>
            <person name="Zhou Z."/>
            <person name="Liu Y."/>
            <person name="Xu W."/>
            <person name="Pan J."/>
            <person name="Luo Z.H."/>
            <person name="Li M."/>
        </authorList>
    </citation>
    <scope>NUCLEOTIDE SEQUENCE [LARGE SCALE GENOMIC DNA]</scope>
    <source>
        <strain evidence="3">SpSt-381</strain>
    </source>
</reference>
<feature type="chain" id="PRO_5032878774" description="Outer membrane protein beta-barrel domain-containing protein" evidence="1">
    <location>
        <begin position="23"/>
        <end position="276"/>
    </location>
</feature>
<accession>A0A832HZS3</accession>
<sequence>MTRRAAAALAAAWLCGTGPLGPAARAAAPAAAADSARAGPAAAPTDSARRPSFLAAWERGLHFGIGASQYAGDGRPRGRVLDFVDSARSEPGAQIAYELGGYLRRRAGPLRFEGQLLLAARGARFEEALFDVQLAGDSIVAYRRVGRSRRTLQTYALEAPVMARLRFAPWPFEPHLVAGAAPTLLVTASVSDEFGFFVFDSGTMRRFGWNWTAGLGTRWPTGFGALLVDLRWVRGARDAFEDGALFAGESEAWMLGVGLEQGAQRPPPPRERGRPR</sequence>
<dbReference type="InterPro" id="IPR025665">
    <property type="entry name" value="Beta-barrel_OMP_2"/>
</dbReference>
<feature type="domain" description="Outer membrane protein beta-barrel" evidence="2">
    <location>
        <begin position="55"/>
        <end position="240"/>
    </location>
</feature>
<evidence type="ECO:0000313" key="3">
    <source>
        <dbReference type="EMBL" id="HGZ42392.1"/>
    </source>
</evidence>
<proteinExistence type="predicted"/>
<feature type="signal peptide" evidence="1">
    <location>
        <begin position="1"/>
        <end position="22"/>
    </location>
</feature>